<reference evidence="8 9" key="1">
    <citation type="submission" date="2024-06" db="EMBL/GenBank/DDBJ databases">
        <authorList>
            <person name="Chen R.Y."/>
        </authorList>
    </citation>
    <scope>NUCLEOTIDE SEQUENCE [LARGE SCALE GENOMIC DNA]</scope>
    <source>
        <strain evidence="8 9">D2</strain>
    </source>
</reference>
<dbReference type="Pfam" id="PF02609">
    <property type="entry name" value="Exonuc_VII_S"/>
    <property type="match status" value="1"/>
</dbReference>
<evidence type="ECO:0000256" key="4">
    <source>
        <dbReference type="ARBA" id="ARBA00022801"/>
    </source>
</evidence>
<keyword evidence="7" id="KW-0175">Coiled coil</keyword>
<dbReference type="InterPro" id="IPR003761">
    <property type="entry name" value="Exonuc_VII_S"/>
</dbReference>
<comment type="subcellular location">
    <subcellularLocation>
        <location evidence="6">Cytoplasm</location>
    </subcellularLocation>
</comment>
<proteinExistence type="inferred from homology"/>
<comment type="function">
    <text evidence="6">Bidirectionally degrades single-stranded DNA into large acid-insoluble oligonucleotides, which are then degraded further into small acid-soluble oligonucleotides.</text>
</comment>
<dbReference type="SUPFAM" id="SSF116842">
    <property type="entry name" value="XseB-like"/>
    <property type="match status" value="1"/>
</dbReference>
<dbReference type="EC" id="3.1.11.6" evidence="6"/>
<gene>
    <name evidence="6" type="primary">xseB</name>
    <name evidence="8" type="ORF">ABS311_14435</name>
</gene>
<sequence length="82" mass="9374">MAAKKPENMSLEDNIDELEKLVQQMEQGELPLEEALKQYERGVALVRASQQKLEQAEQKIKILQQKNGNNELVDVDPQSLIK</sequence>
<comment type="similarity">
    <text evidence="1 6">Belongs to the XseB family.</text>
</comment>
<evidence type="ECO:0000256" key="5">
    <source>
        <dbReference type="ARBA" id="ARBA00022839"/>
    </source>
</evidence>
<protein>
    <recommendedName>
        <fullName evidence="6">Exodeoxyribonuclease 7 small subunit</fullName>
        <ecNumber evidence="6">3.1.11.6</ecNumber>
    </recommendedName>
    <alternativeName>
        <fullName evidence="6">Exodeoxyribonuclease VII small subunit</fullName>
        <shortName evidence="6">Exonuclease VII small subunit</shortName>
    </alternativeName>
</protein>
<dbReference type="HAMAP" id="MF_00337">
    <property type="entry name" value="Exonuc_7_S"/>
    <property type="match status" value="1"/>
</dbReference>
<evidence type="ECO:0000313" key="9">
    <source>
        <dbReference type="Proteomes" id="UP001467690"/>
    </source>
</evidence>
<dbReference type="GO" id="GO:0008855">
    <property type="term" value="F:exodeoxyribonuclease VII activity"/>
    <property type="evidence" value="ECO:0007669"/>
    <property type="project" value="UniProtKB-EC"/>
</dbReference>
<name>A0ABV1RJG2_9ALTE</name>
<dbReference type="Gene3D" id="1.10.287.1040">
    <property type="entry name" value="Exonuclease VII, small subunit"/>
    <property type="match status" value="1"/>
</dbReference>
<dbReference type="RefSeq" id="WP_143872198.1">
    <property type="nucleotide sequence ID" value="NZ_CP041660.1"/>
</dbReference>
<keyword evidence="5 6" id="KW-0269">Exonuclease</keyword>
<comment type="catalytic activity">
    <reaction evidence="6">
        <text>Exonucleolytic cleavage in either 5'- to 3'- or 3'- to 5'-direction to yield nucleoside 5'-phosphates.</text>
        <dbReference type="EC" id="3.1.11.6"/>
    </reaction>
</comment>
<keyword evidence="3 6" id="KW-0540">Nuclease</keyword>
<keyword evidence="9" id="KW-1185">Reference proteome</keyword>
<evidence type="ECO:0000256" key="1">
    <source>
        <dbReference type="ARBA" id="ARBA00009998"/>
    </source>
</evidence>
<accession>A0ABV1RJG2</accession>
<evidence type="ECO:0000256" key="3">
    <source>
        <dbReference type="ARBA" id="ARBA00022722"/>
    </source>
</evidence>
<comment type="caution">
    <text evidence="8">The sequence shown here is derived from an EMBL/GenBank/DDBJ whole genome shotgun (WGS) entry which is preliminary data.</text>
</comment>
<dbReference type="InterPro" id="IPR037004">
    <property type="entry name" value="Exonuc_VII_ssu_sf"/>
</dbReference>
<organism evidence="8 9">
    <name type="scientific">Catenovulum sediminis</name>
    <dbReference type="NCBI Taxonomy" id="1740262"/>
    <lineage>
        <taxon>Bacteria</taxon>
        <taxon>Pseudomonadati</taxon>
        <taxon>Pseudomonadota</taxon>
        <taxon>Gammaproteobacteria</taxon>
        <taxon>Alteromonadales</taxon>
        <taxon>Alteromonadaceae</taxon>
        <taxon>Catenovulum</taxon>
    </lineage>
</organism>
<evidence type="ECO:0000256" key="2">
    <source>
        <dbReference type="ARBA" id="ARBA00022490"/>
    </source>
</evidence>
<dbReference type="Proteomes" id="UP001467690">
    <property type="component" value="Unassembled WGS sequence"/>
</dbReference>
<dbReference type="PANTHER" id="PTHR34137:SF1">
    <property type="entry name" value="EXODEOXYRIBONUCLEASE 7 SMALL SUBUNIT"/>
    <property type="match status" value="1"/>
</dbReference>
<evidence type="ECO:0000313" key="8">
    <source>
        <dbReference type="EMBL" id="MER2493078.1"/>
    </source>
</evidence>
<dbReference type="NCBIfam" id="TIGR01280">
    <property type="entry name" value="xseB"/>
    <property type="match status" value="1"/>
</dbReference>
<evidence type="ECO:0000256" key="6">
    <source>
        <dbReference type="HAMAP-Rule" id="MF_00337"/>
    </source>
</evidence>
<keyword evidence="2 6" id="KW-0963">Cytoplasm</keyword>
<dbReference type="NCBIfam" id="NF002140">
    <property type="entry name" value="PRK00977.1-4"/>
    <property type="match status" value="1"/>
</dbReference>
<evidence type="ECO:0000256" key="7">
    <source>
        <dbReference type="SAM" id="Coils"/>
    </source>
</evidence>
<keyword evidence="4 6" id="KW-0378">Hydrolase</keyword>
<dbReference type="EMBL" id="JBELOE010000239">
    <property type="protein sequence ID" value="MER2493078.1"/>
    <property type="molecule type" value="Genomic_DNA"/>
</dbReference>
<feature type="coiled-coil region" evidence="7">
    <location>
        <begin position="8"/>
        <end position="73"/>
    </location>
</feature>
<dbReference type="PANTHER" id="PTHR34137">
    <property type="entry name" value="EXODEOXYRIBONUCLEASE 7 SMALL SUBUNIT"/>
    <property type="match status" value="1"/>
</dbReference>
<comment type="subunit">
    <text evidence="6">Heterooligomer composed of large and small subunits.</text>
</comment>